<dbReference type="Pfam" id="PF03572">
    <property type="entry name" value="Peptidase_S41"/>
    <property type="match status" value="1"/>
</dbReference>
<dbReference type="PANTHER" id="PTHR32060">
    <property type="entry name" value="TAIL-SPECIFIC PROTEASE"/>
    <property type="match status" value="1"/>
</dbReference>
<dbReference type="Pfam" id="PF17820">
    <property type="entry name" value="PDZ_6"/>
    <property type="match status" value="1"/>
</dbReference>
<dbReference type="InterPro" id="IPR001478">
    <property type="entry name" value="PDZ"/>
</dbReference>
<dbReference type="PROSITE" id="PS51257">
    <property type="entry name" value="PROKAR_LIPOPROTEIN"/>
    <property type="match status" value="1"/>
</dbReference>
<dbReference type="Proteomes" id="UP000606008">
    <property type="component" value="Unassembled WGS sequence"/>
</dbReference>
<dbReference type="InterPro" id="IPR029045">
    <property type="entry name" value="ClpP/crotonase-like_dom_sf"/>
</dbReference>
<dbReference type="PROSITE" id="PS50106">
    <property type="entry name" value="PDZ"/>
    <property type="match status" value="1"/>
</dbReference>
<keyword evidence="3" id="KW-1185">Reference proteome</keyword>
<reference evidence="3" key="1">
    <citation type="submission" date="2019-09" db="EMBL/GenBank/DDBJ databases">
        <authorList>
            <person name="Jung D.-H."/>
        </authorList>
    </citation>
    <scope>NUCLEOTIDE SEQUENCE [LARGE SCALE GENOMIC DNA]</scope>
    <source>
        <strain evidence="3">JA-25</strain>
    </source>
</reference>
<dbReference type="InterPro" id="IPR041489">
    <property type="entry name" value="PDZ_6"/>
</dbReference>
<feature type="domain" description="PDZ" evidence="1">
    <location>
        <begin position="101"/>
        <end position="169"/>
    </location>
</feature>
<dbReference type="SUPFAM" id="SSF52096">
    <property type="entry name" value="ClpP/crotonase"/>
    <property type="match status" value="1"/>
</dbReference>
<dbReference type="InterPro" id="IPR005151">
    <property type="entry name" value="Tail-specific_protease"/>
</dbReference>
<dbReference type="InterPro" id="IPR036034">
    <property type="entry name" value="PDZ_sf"/>
</dbReference>
<evidence type="ECO:0000313" key="2">
    <source>
        <dbReference type="EMBL" id="NID10257.1"/>
    </source>
</evidence>
<organism evidence="2 3">
    <name type="scientific">Fibrivirga algicola</name>
    <dbReference type="NCBI Taxonomy" id="2950420"/>
    <lineage>
        <taxon>Bacteria</taxon>
        <taxon>Pseudomonadati</taxon>
        <taxon>Bacteroidota</taxon>
        <taxon>Cytophagia</taxon>
        <taxon>Cytophagales</taxon>
        <taxon>Spirosomataceae</taxon>
        <taxon>Fibrivirga</taxon>
    </lineage>
</organism>
<sequence length="480" mass="51676">MNVSTKPIRTALALFATGTLLLTGCKKDPVEVNPTGTTAADATVNNWILDNMRSLYYWNDKIPANPDKSLAPASFFDSILYKYNATTNPQGDRFSWIQESAAELTAALSGETKTTGIDFTLVRTAEGSTDVVGVVTYVLPGSPADLAGMKRNDLFYSVNGINLTTDQAVLNKAFADESVTQAYGIASVQNGAIVKTSTTKTVTPVVFQENPVFKDSVYTDGNRKIGYLLYNQFVPGPNGSTGTAYDDRLDAVFGKFKAQGINELILDLRYNGGGAVTSATKLASLIVKGVNAQAKVPFSRREYNSTLTPELQKQYGTDFFNDYFVTKANNVGNQLSRLYVVTTRRTASASELVINGLRPFMTVNTIGTTTVGKNVGSITVTDTKNTANKWGMQPIVLKIFNKNNESDYTSGFAPLITVNEPYGSLVPLGDLRDPMLAAAINHMKGLTGGRLAAKPDLTVGSSDDFKPGGNNMFVDIPALK</sequence>
<reference evidence="3" key="2">
    <citation type="submission" date="2023-07" db="EMBL/GenBank/DDBJ databases">
        <authorList>
            <person name="Jung D.-H."/>
        </authorList>
    </citation>
    <scope>NUCLEOTIDE SEQUENCE [LARGE SCALE GENOMIC DNA]</scope>
    <source>
        <strain evidence="3">JA-25</strain>
    </source>
</reference>
<dbReference type="Pfam" id="PF18294">
    <property type="entry name" value="Pept_S41_N"/>
    <property type="match status" value="1"/>
</dbReference>
<protein>
    <submittedName>
        <fullName evidence="2">Peptidase S41</fullName>
    </submittedName>
</protein>
<dbReference type="Gene3D" id="3.30.750.170">
    <property type="match status" value="1"/>
</dbReference>
<name>A0ABX0QE47_9BACT</name>
<dbReference type="PANTHER" id="PTHR32060:SF30">
    <property type="entry name" value="CARBOXY-TERMINAL PROCESSING PROTEASE CTPA"/>
    <property type="match status" value="1"/>
</dbReference>
<proteinExistence type="predicted"/>
<gene>
    <name evidence="2" type="ORF">F7231_08730</name>
</gene>
<dbReference type="SUPFAM" id="SSF50156">
    <property type="entry name" value="PDZ domain-like"/>
    <property type="match status" value="1"/>
</dbReference>
<evidence type="ECO:0000259" key="1">
    <source>
        <dbReference type="PROSITE" id="PS50106"/>
    </source>
</evidence>
<dbReference type="CDD" id="cd07561">
    <property type="entry name" value="Peptidase_S41_CPP_like"/>
    <property type="match status" value="1"/>
</dbReference>
<dbReference type="InterPro" id="IPR041613">
    <property type="entry name" value="Pept_S41_N"/>
</dbReference>
<dbReference type="RefSeq" id="WP_166691648.1">
    <property type="nucleotide sequence ID" value="NZ_WAEL01000003.1"/>
</dbReference>
<dbReference type="Gene3D" id="3.90.226.10">
    <property type="entry name" value="2-enoyl-CoA Hydratase, Chain A, domain 1"/>
    <property type="match status" value="1"/>
</dbReference>
<evidence type="ECO:0000313" key="3">
    <source>
        <dbReference type="Proteomes" id="UP000606008"/>
    </source>
</evidence>
<comment type="caution">
    <text evidence="2">The sequence shown here is derived from an EMBL/GenBank/DDBJ whole genome shotgun (WGS) entry which is preliminary data.</text>
</comment>
<dbReference type="EMBL" id="WAEL01000003">
    <property type="protein sequence ID" value="NID10257.1"/>
    <property type="molecule type" value="Genomic_DNA"/>
</dbReference>
<accession>A0ABX0QE47</accession>
<dbReference type="Gene3D" id="2.30.42.10">
    <property type="match status" value="1"/>
</dbReference>